<evidence type="ECO:0000256" key="1">
    <source>
        <dbReference type="ARBA" id="ARBA00004370"/>
    </source>
</evidence>
<evidence type="ECO:0000313" key="8">
    <source>
        <dbReference type="Proteomes" id="UP000176725"/>
    </source>
</evidence>
<evidence type="ECO:0000256" key="3">
    <source>
        <dbReference type="ARBA" id="ARBA00022781"/>
    </source>
</evidence>
<proteinExistence type="predicted"/>
<dbReference type="Pfam" id="PF00213">
    <property type="entry name" value="OSCP"/>
    <property type="match status" value="1"/>
</dbReference>
<evidence type="ECO:0000256" key="4">
    <source>
        <dbReference type="ARBA" id="ARBA00023065"/>
    </source>
</evidence>
<dbReference type="GO" id="GO:0046933">
    <property type="term" value="F:proton-transporting ATP synthase activity, rotational mechanism"/>
    <property type="evidence" value="ECO:0007669"/>
    <property type="project" value="InterPro"/>
</dbReference>
<dbReference type="Proteomes" id="UP000176725">
    <property type="component" value="Unassembled WGS sequence"/>
</dbReference>
<keyword evidence="4" id="KW-0406">Ion transport</keyword>
<comment type="caution">
    <text evidence="7">The sequence shown here is derived from an EMBL/GenBank/DDBJ whole genome shotgun (WGS) entry which is preliminary data.</text>
</comment>
<keyword evidence="5" id="KW-0472">Membrane</keyword>
<keyword evidence="2" id="KW-0813">Transport</keyword>
<dbReference type="STRING" id="1802521.A2893_00870"/>
<dbReference type="InterPro" id="IPR000711">
    <property type="entry name" value="ATPase_OSCP/dsu"/>
</dbReference>
<protein>
    <submittedName>
        <fullName evidence="7">Uncharacterized protein</fullName>
    </submittedName>
</protein>
<accession>A0A1F8BM37</accession>
<name>A0A1F8BM37_9BACT</name>
<evidence type="ECO:0000313" key="7">
    <source>
        <dbReference type="EMBL" id="OGM64405.1"/>
    </source>
</evidence>
<evidence type="ECO:0000256" key="6">
    <source>
        <dbReference type="ARBA" id="ARBA00023310"/>
    </source>
</evidence>
<comment type="subcellular location">
    <subcellularLocation>
        <location evidence="1">Membrane</location>
    </subcellularLocation>
</comment>
<organism evidence="7 8">
    <name type="scientific">Candidatus Woesebacteria bacterium RIFCSPLOWO2_01_FULL_39_25</name>
    <dbReference type="NCBI Taxonomy" id="1802521"/>
    <lineage>
        <taxon>Bacteria</taxon>
        <taxon>Candidatus Woeseibacteriota</taxon>
    </lineage>
</organism>
<sequence>MFDQILSKIRTVDDQEKILEEIDVLLSSLYQDKGLGFESTLKTSARAWLYPLLREEFSKEGANRRNLLLNLKQKIEGLSKVYITLAFEPSEDALNRFGGVIRTSVREDVIISVAYDPHLIGGVQIIYNGEFRDFSFKRIFEKEFENTREQILKSIKN</sequence>
<dbReference type="AlphaFoldDB" id="A0A1F8BM37"/>
<reference evidence="7 8" key="1">
    <citation type="journal article" date="2016" name="Nat. Commun.">
        <title>Thousands of microbial genomes shed light on interconnected biogeochemical processes in an aquifer system.</title>
        <authorList>
            <person name="Anantharaman K."/>
            <person name="Brown C.T."/>
            <person name="Hug L.A."/>
            <person name="Sharon I."/>
            <person name="Castelle C.J."/>
            <person name="Probst A.J."/>
            <person name="Thomas B.C."/>
            <person name="Singh A."/>
            <person name="Wilkins M.J."/>
            <person name="Karaoz U."/>
            <person name="Brodie E.L."/>
            <person name="Williams K.H."/>
            <person name="Hubbard S.S."/>
            <person name="Banfield J.F."/>
        </authorList>
    </citation>
    <scope>NUCLEOTIDE SEQUENCE [LARGE SCALE GENOMIC DNA]</scope>
</reference>
<dbReference type="EMBL" id="MGHH01000010">
    <property type="protein sequence ID" value="OGM64405.1"/>
    <property type="molecule type" value="Genomic_DNA"/>
</dbReference>
<dbReference type="GO" id="GO:0016020">
    <property type="term" value="C:membrane"/>
    <property type="evidence" value="ECO:0007669"/>
    <property type="project" value="UniProtKB-SubCell"/>
</dbReference>
<gene>
    <name evidence="7" type="ORF">A2893_00870</name>
</gene>
<evidence type="ECO:0000256" key="2">
    <source>
        <dbReference type="ARBA" id="ARBA00022448"/>
    </source>
</evidence>
<keyword evidence="3" id="KW-0375">Hydrogen ion transport</keyword>
<evidence type="ECO:0000256" key="5">
    <source>
        <dbReference type="ARBA" id="ARBA00023136"/>
    </source>
</evidence>
<keyword evidence="6" id="KW-0066">ATP synthesis</keyword>